<dbReference type="RefSeq" id="XP_002948380.1">
    <property type="nucleotide sequence ID" value="XM_002948334.1"/>
</dbReference>
<dbReference type="Proteomes" id="UP000001058">
    <property type="component" value="Unassembled WGS sequence"/>
</dbReference>
<name>D8TPL7_VOLCA</name>
<accession>D8TPL7</accession>
<dbReference type="Gene3D" id="1.25.10.10">
    <property type="entry name" value="Leucine-rich Repeat Variant"/>
    <property type="match status" value="1"/>
</dbReference>
<dbReference type="OrthoDB" id="2215036at2759"/>
<organism evidence="2">
    <name type="scientific">Volvox carteri f. nagariensis</name>
    <dbReference type="NCBI Taxonomy" id="3068"/>
    <lineage>
        <taxon>Eukaryota</taxon>
        <taxon>Viridiplantae</taxon>
        <taxon>Chlorophyta</taxon>
        <taxon>core chlorophytes</taxon>
        <taxon>Chlorophyceae</taxon>
        <taxon>CS clade</taxon>
        <taxon>Chlamydomonadales</taxon>
        <taxon>Volvocaceae</taxon>
        <taxon>Volvox</taxon>
    </lineage>
</organism>
<evidence type="ECO:0000313" key="1">
    <source>
        <dbReference type="EMBL" id="EFJ50787.1"/>
    </source>
</evidence>
<dbReference type="InterPro" id="IPR016024">
    <property type="entry name" value="ARM-type_fold"/>
</dbReference>
<keyword evidence="2" id="KW-1185">Reference proteome</keyword>
<dbReference type="EMBL" id="GL378330">
    <property type="protein sequence ID" value="EFJ50787.1"/>
    <property type="molecule type" value="Genomic_DNA"/>
</dbReference>
<sequence length="167" mass="17836">MAAIQDVPRLVLQAILASQSPQALPQQRKEAVAFLEQFKCADVTSVFSTCATLISLQQLAQLYGSLLQPTEVVGVRLAAYQLIIDAVRNRWRELSPEQRVAVTQLALQQFREAASPAQEPAATSSGGFPERGKAAELLAVVVRQRGASAYAEVLPQLIAGAAAGPVQ</sequence>
<dbReference type="SUPFAM" id="SSF48371">
    <property type="entry name" value="ARM repeat"/>
    <property type="match status" value="1"/>
</dbReference>
<reference evidence="1 2" key="1">
    <citation type="journal article" date="2010" name="Science">
        <title>Genomic analysis of organismal complexity in the multicellular green alga Volvox carteri.</title>
        <authorList>
            <person name="Prochnik S.E."/>
            <person name="Umen J."/>
            <person name="Nedelcu A.M."/>
            <person name="Hallmann A."/>
            <person name="Miller S.M."/>
            <person name="Nishii I."/>
            <person name="Ferris P."/>
            <person name="Kuo A."/>
            <person name="Mitros T."/>
            <person name="Fritz-Laylin L.K."/>
            <person name="Hellsten U."/>
            <person name="Chapman J."/>
            <person name="Simakov O."/>
            <person name="Rensing S.A."/>
            <person name="Terry A."/>
            <person name="Pangilinan J."/>
            <person name="Kapitonov V."/>
            <person name="Jurka J."/>
            <person name="Salamov A."/>
            <person name="Shapiro H."/>
            <person name="Schmutz J."/>
            <person name="Grimwood J."/>
            <person name="Lindquist E."/>
            <person name="Lucas S."/>
            <person name="Grigoriev I.V."/>
            <person name="Schmitt R."/>
            <person name="Kirk D."/>
            <person name="Rokhsar D.S."/>
        </authorList>
    </citation>
    <scope>NUCLEOTIDE SEQUENCE [LARGE SCALE GENOMIC DNA]</scope>
    <source>
        <strain evidence="2">f. Nagariensis / Eve</strain>
    </source>
</reference>
<evidence type="ECO:0000313" key="2">
    <source>
        <dbReference type="Proteomes" id="UP000001058"/>
    </source>
</evidence>
<dbReference type="InterPro" id="IPR011989">
    <property type="entry name" value="ARM-like"/>
</dbReference>
<gene>
    <name evidence="1" type="ORF">VOLCADRAFT_88661</name>
</gene>
<feature type="non-terminal residue" evidence="1">
    <location>
        <position position="167"/>
    </location>
</feature>
<dbReference type="GeneID" id="9624377"/>
<dbReference type="STRING" id="3068.D8TPL7"/>
<dbReference type="KEGG" id="vcn:VOLCADRAFT_88661"/>
<dbReference type="InParanoid" id="D8TPL7"/>
<protein>
    <recommendedName>
        <fullName evidence="3">Importin N-terminal domain-containing protein</fullName>
    </recommendedName>
</protein>
<proteinExistence type="predicted"/>
<evidence type="ECO:0008006" key="3">
    <source>
        <dbReference type="Google" id="ProtNLM"/>
    </source>
</evidence>
<dbReference type="AlphaFoldDB" id="D8TPL7"/>